<evidence type="ECO:0000259" key="4">
    <source>
        <dbReference type="SMART" id="SM00986"/>
    </source>
</evidence>
<dbReference type="GO" id="GO:0006285">
    <property type="term" value="P:base-excision repair, AP site formation"/>
    <property type="evidence" value="ECO:0007669"/>
    <property type="project" value="InterPro"/>
</dbReference>
<dbReference type="RefSeq" id="WP_203918586.1">
    <property type="nucleotide sequence ID" value="NZ_BONZ01000030.1"/>
</dbReference>
<organism evidence="5 6">
    <name type="scientific">Rugosimonospora africana</name>
    <dbReference type="NCBI Taxonomy" id="556532"/>
    <lineage>
        <taxon>Bacteria</taxon>
        <taxon>Bacillati</taxon>
        <taxon>Actinomycetota</taxon>
        <taxon>Actinomycetes</taxon>
        <taxon>Micromonosporales</taxon>
        <taxon>Micromonosporaceae</taxon>
        <taxon>Rugosimonospora</taxon>
    </lineage>
</organism>
<dbReference type="CDD" id="cd10028">
    <property type="entry name" value="UDG-F2_TDG_MUG"/>
    <property type="match status" value="1"/>
</dbReference>
<gene>
    <name evidence="5" type="ORF">Raf01_31100</name>
</gene>
<dbReference type="InterPro" id="IPR036895">
    <property type="entry name" value="Uracil-DNA_glycosylase-like_sf"/>
</dbReference>
<dbReference type="AlphaFoldDB" id="A0A8J3VR17"/>
<dbReference type="GO" id="GO:0004844">
    <property type="term" value="F:uracil DNA N-glycosylase activity"/>
    <property type="evidence" value="ECO:0007669"/>
    <property type="project" value="TreeGrafter"/>
</dbReference>
<dbReference type="SMART" id="SM00986">
    <property type="entry name" value="UDG"/>
    <property type="match status" value="1"/>
</dbReference>
<evidence type="ECO:0000256" key="2">
    <source>
        <dbReference type="ARBA" id="ARBA00022801"/>
    </source>
</evidence>
<dbReference type="GO" id="GO:0008263">
    <property type="term" value="F:pyrimidine-specific mismatch base pair DNA N-glycosylase activity"/>
    <property type="evidence" value="ECO:0007669"/>
    <property type="project" value="TreeGrafter"/>
</dbReference>
<accession>A0A8J3VR17</accession>
<dbReference type="InterPro" id="IPR015637">
    <property type="entry name" value="MUG/TDG"/>
</dbReference>
<keyword evidence="3" id="KW-0234">DNA repair</keyword>
<keyword evidence="1" id="KW-0227">DNA damage</keyword>
<keyword evidence="2" id="KW-0378">Hydrolase</keyword>
<evidence type="ECO:0000256" key="1">
    <source>
        <dbReference type="ARBA" id="ARBA00022763"/>
    </source>
</evidence>
<name>A0A8J3VR17_9ACTN</name>
<keyword evidence="6" id="KW-1185">Reference proteome</keyword>
<evidence type="ECO:0000313" key="6">
    <source>
        <dbReference type="Proteomes" id="UP000642748"/>
    </source>
</evidence>
<protein>
    <submittedName>
        <fullName evidence="5">Mismatch-specific DNA-glycosylase</fullName>
    </submittedName>
</protein>
<evidence type="ECO:0000313" key="5">
    <source>
        <dbReference type="EMBL" id="GIH14938.1"/>
    </source>
</evidence>
<dbReference type="Gene3D" id="3.40.470.10">
    <property type="entry name" value="Uracil-DNA glycosylase-like domain"/>
    <property type="match status" value="1"/>
</dbReference>
<dbReference type="Proteomes" id="UP000642748">
    <property type="component" value="Unassembled WGS sequence"/>
</dbReference>
<dbReference type="InterPro" id="IPR005122">
    <property type="entry name" value="Uracil-DNA_glycosylase-like"/>
</dbReference>
<proteinExistence type="predicted"/>
<comment type="caution">
    <text evidence="5">The sequence shown here is derived from an EMBL/GenBank/DDBJ whole genome shotgun (WGS) entry which is preliminary data.</text>
</comment>
<evidence type="ECO:0000256" key="3">
    <source>
        <dbReference type="ARBA" id="ARBA00023204"/>
    </source>
</evidence>
<dbReference type="PANTHER" id="PTHR12159:SF9">
    <property type="entry name" value="G_T MISMATCH-SPECIFIC THYMINE DNA GLYCOSYLASE"/>
    <property type="match status" value="1"/>
</dbReference>
<reference evidence="5" key="1">
    <citation type="submission" date="2021-01" db="EMBL/GenBank/DDBJ databases">
        <title>Whole genome shotgun sequence of Rugosimonospora africana NBRC 104875.</title>
        <authorList>
            <person name="Komaki H."/>
            <person name="Tamura T."/>
        </authorList>
    </citation>
    <scope>NUCLEOTIDE SEQUENCE</scope>
    <source>
        <strain evidence="5">NBRC 104875</strain>
    </source>
</reference>
<dbReference type="Pfam" id="PF03167">
    <property type="entry name" value="UDG"/>
    <property type="match status" value="1"/>
</dbReference>
<sequence>MGFSRTELEAFRGGTLPDLIGPGVRLLFVGINPGLRTVAVQAHFGRRGNRFYPALFRAGITDRLIDASNGMADEDRGHLLARGVGITSLVRGATARADELTAAELVAGVRSLRDRVARWNPTAVAFLGITAYRIAFARPKAVVGRQPEALAGAQLWVVPNPSGLNAHATIAALTAAYREVAVAAGVDVYDAVR</sequence>
<dbReference type="SMART" id="SM00987">
    <property type="entry name" value="UreE_C"/>
    <property type="match status" value="1"/>
</dbReference>
<dbReference type="EMBL" id="BONZ01000030">
    <property type="protein sequence ID" value="GIH14938.1"/>
    <property type="molecule type" value="Genomic_DNA"/>
</dbReference>
<dbReference type="SUPFAM" id="SSF52141">
    <property type="entry name" value="Uracil-DNA glycosylase-like"/>
    <property type="match status" value="1"/>
</dbReference>
<feature type="domain" description="Uracil-DNA glycosylase-like" evidence="4">
    <location>
        <begin position="17"/>
        <end position="181"/>
    </location>
</feature>
<dbReference type="PANTHER" id="PTHR12159">
    <property type="entry name" value="G/T AND G/U MISMATCH-SPECIFIC DNA GLYCOSYLASE"/>
    <property type="match status" value="1"/>
</dbReference>